<dbReference type="Proteomes" id="UP000614460">
    <property type="component" value="Unassembled WGS sequence"/>
</dbReference>
<gene>
    <name evidence="2" type="ORF">GCM10011516_01800</name>
</gene>
<name>A0A8H9FWM2_9SPHI</name>
<organism evidence="2 3">
    <name type="scientific">Sphingobacterium cellulitidis</name>
    <dbReference type="NCBI Taxonomy" id="1768011"/>
    <lineage>
        <taxon>Bacteria</taxon>
        <taxon>Pseudomonadati</taxon>
        <taxon>Bacteroidota</taxon>
        <taxon>Sphingobacteriia</taxon>
        <taxon>Sphingobacteriales</taxon>
        <taxon>Sphingobacteriaceae</taxon>
        <taxon>Sphingobacterium</taxon>
    </lineage>
</organism>
<evidence type="ECO:0000313" key="3">
    <source>
        <dbReference type="Proteomes" id="UP000614460"/>
    </source>
</evidence>
<reference evidence="2" key="2">
    <citation type="submission" date="2020-09" db="EMBL/GenBank/DDBJ databases">
        <authorList>
            <person name="Sun Q."/>
            <person name="Zhou Y."/>
        </authorList>
    </citation>
    <scope>NUCLEOTIDE SEQUENCE</scope>
    <source>
        <strain evidence="2">CGMCC 1.15966</strain>
    </source>
</reference>
<feature type="chain" id="PRO_5034661654" description="DUF4252 domain-containing protein" evidence="1">
    <location>
        <begin position="20"/>
        <end position="158"/>
    </location>
</feature>
<evidence type="ECO:0000256" key="1">
    <source>
        <dbReference type="SAM" id="SignalP"/>
    </source>
</evidence>
<evidence type="ECO:0000313" key="2">
    <source>
        <dbReference type="EMBL" id="GGE07723.1"/>
    </source>
</evidence>
<feature type="signal peptide" evidence="1">
    <location>
        <begin position="1"/>
        <end position="19"/>
    </location>
</feature>
<dbReference type="AlphaFoldDB" id="A0A8H9FWM2"/>
<sequence>MKHYLIYFFLLLTPILSFAQHEHEEEEEQMERNFNSLDIATDFIYDLNNKEIPLDVILSKWVIVEEPSDELYDYLEVSLEEIRLNLTSKNIDQIEIKNYSQLPRKEVRDIDPEGLNVNDMYFIYYKNRLVTSIYVEGDKIGSFTLVSKGDERAHFVLY</sequence>
<proteinExistence type="predicted"/>
<dbReference type="RefSeq" id="WP_182498053.1">
    <property type="nucleotide sequence ID" value="NZ_BMKM01000001.1"/>
</dbReference>
<protein>
    <recommendedName>
        <fullName evidence="4">DUF4252 domain-containing protein</fullName>
    </recommendedName>
</protein>
<keyword evidence="1" id="KW-0732">Signal</keyword>
<reference evidence="2" key="1">
    <citation type="journal article" date="2014" name="Int. J. Syst. Evol. Microbiol.">
        <title>Complete genome sequence of Corynebacterium casei LMG S-19264T (=DSM 44701T), isolated from a smear-ripened cheese.</title>
        <authorList>
            <consortium name="US DOE Joint Genome Institute (JGI-PGF)"/>
            <person name="Walter F."/>
            <person name="Albersmeier A."/>
            <person name="Kalinowski J."/>
            <person name="Ruckert C."/>
        </authorList>
    </citation>
    <scope>NUCLEOTIDE SEQUENCE</scope>
    <source>
        <strain evidence="2">CGMCC 1.15966</strain>
    </source>
</reference>
<keyword evidence="3" id="KW-1185">Reference proteome</keyword>
<evidence type="ECO:0008006" key="4">
    <source>
        <dbReference type="Google" id="ProtNLM"/>
    </source>
</evidence>
<dbReference type="EMBL" id="BMKM01000001">
    <property type="protein sequence ID" value="GGE07723.1"/>
    <property type="molecule type" value="Genomic_DNA"/>
</dbReference>
<comment type="caution">
    <text evidence="2">The sequence shown here is derived from an EMBL/GenBank/DDBJ whole genome shotgun (WGS) entry which is preliminary data.</text>
</comment>
<accession>A0A8H9FWM2</accession>